<dbReference type="GeneID" id="17045060"/>
<organism evidence="2 3">
    <name type="scientific">Coccomyxa subellipsoidea (strain C-169)</name>
    <name type="common">Green microalga</name>
    <dbReference type="NCBI Taxonomy" id="574566"/>
    <lineage>
        <taxon>Eukaryota</taxon>
        <taxon>Viridiplantae</taxon>
        <taxon>Chlorophyta</taxon>
        <taxon>core chlorophytes</taxon>
        <taxon>Trebouxiophyceae</taxon>
        <taxon>Trebouxiophyceae incertae sedis</taxon>
        <taxon>Coccomyxaceae</taxon>
        <taxon>Coccomyxa</taxon>
        <taxon>Coccomyxa subellipsoidea</taxon>
    </lineage>
</organism>
<dbReference type="RefSeq" id="XP_005651591.1">
    <property type="nucleotide sequence ID" value="XM_005651534.1"/>
</dbReference>
<evidence type="ECO:0000256" key="1">
    <source>
        <dbReference type="SAM" id="MobiDB-lite"/>
    </source>
</evidence>
<accession>I0Z8S8</accession>
<sequence>MAPKITLEHASDPAKRFFFPRRTRGSNMHVAAKDKGWGRGIIEGPDGVIGRKFDDPVSNGIYTFRPAPAEEASAVEQSTINNAFVIASKGPSSEGPADVAGPSQQQPPDQLRRPEAPPSLETFQPRRPETRGWLKEQGGAAGGAPSKSQYFTAELEEAYSAAVLAMVRRPEWYEAHGRDAPPHSVEHSSLAERLASMKVIR</sequence>
<name>I0Z8S8_COCSC</name>
<dbReference type="AlphaFoldDB" id="I0Z8S8"/>
<evidence type="ECO:0000313" key="3">
    <source>
        <dbReference type="Proteomes" id="UP000007264"/>
    </source>
</evidence>
<evidence type="ECO:0000313" key="2">
    <source>
        <dbReference type="EMBL" id="EIE27047.1"/>
    </source>
</evidence>
<proteinExistence type="predicted"/>
<dbReference type="Proteomes" id="UP000007264">
    <property type="component" value="Unassembled WGS sequence"/>
</dbReference>
<gene>
    <name evidence="2" type="ORF">COCSUDRAFT_52061</name>
</gene>
<dbReference type="OrthoDB" id="520365at2759"/>
<reference evidence="2 3" key="1">
    <citation type="journal article" date="2012" name="Genome Biol.">
        <title>The genome of the polar eukaryotic microalga coccomyxa subellipsoidea reveals traits of cold adaptation.</title>
        <authorList>
            <person name="Blanc G."/>
            <person name="Agarkova I."/>
            <person name="Grimwood J."/>
            <person name="Kuo A."/>
            <person name="Brueggeman A."/>
            <person name="Dunigan D."/>
            <person name="Gurnon J."/>
            <person name="Ladunga I."/>
            <person name="Lindquist E."/>
            <person name="Lucas S."/>
            <person name="Pangilinan J."/>
            <person name="Proschold T."/>
            <person name="Salamov A."/>
            <person name="Schmutz J."/>
            <person name="Weeks D."/>
            <person name="Yamada T."/>
            <person name="Claverie J.M."/>
            <person name="Grigoriev I."/>
            <person name="Van Etten J."/>
            <person name="Lomsadze A."/>
            <person name="Borodovsky M."/>
        </authorList>
    </citation>
    <scope>NUCLEOTIDE SEQUENCE [LARGE SCALE GENOMIC DNA]</scope>
    <source>
        <strain evidence="2 3">C-169</strain>
    </source>
</reference>
<protein>
    <submittedName>
        <fullName evidence="2">Uncharacterized protein</fullName>
    </submittedName>
</protein>
<keyword evidence="3" id="KW-1185">Reference proteome</keyword>
<feature type="region of interest" description="Disordered" evidence="1">
    <location>
        <begin position="87"/>
        <end position="147"/>
    </location>
</feature>
<dbReference type="KEGG" id="csl:COCSUDRAFT_52061"/>
<comment type="caution">
    <text evidence="2">The sequence shown here is derived from an EMBL/GenBank/DDBJ whole genome shotgun (WGS) entry which is preliminary data.</text>
</comment>
<dbReference type="EMBL" id="AGSI01000001">
    <property type="protein sequence ID" value="EIE27047.1"/>
    <property type="molecule type" value="Genomic_DNA"/>
</dbReference>
<feature type="compositionally biased region" description="Basic and acidic residues" evidence="1">
    <location>
        <begin position="124"/>
        <end position="134"/>
    </location>
</feature>